<dbReference type="Pfam" id="PF00126">
    <property type="entry name" value="HTH_1"/>
    <property type="match status" value="1"/>
</dbReference>
<evidence type="ECO:0000313" key="6">
    <source>
        <dbReference type="EMBL" id="MBK1828069.1"/>
    </source>
</evidence>
<evidence type="ECO:0000313" key="7">
    <source>
        <dbReference type="Proteomes" id="UP000658278"/>
    </source>
</evidence>
<evidence type="ECO:0000256" key="3">
    <source>
        <dbReference type="ARBA" id="ARBA00023125"/>
    </source>
</evidence>
<keyword evidence="7" id="KW-1185">Reference proteome</keyword>
<accession>A0A934RF70</accession>
<comment type="caution">
    <text evidence="6">The sequence shown here is derived from an EMBL/GenBank/DDBJ whole genome shotgun (WGS) entry which is preliminary data.</text>
</comment>
<dbReference type="Gene3D" id="1.10.10.10">
    <property type="entry name" value="Winged helix-like DNA-binding domain superfamily/Winged helix DNA-binding domain"/>
    <property type="match status" value="1"/>
</dbReference>
<gene>
    <name evidence="6" type="ORF">JIN81_13640</name>
</gene>
<dbReference type="InterPro" id="IPR036390">
    <property type="entry name" value="WH_DNA-bd_sf"/>
</dbReference>
<keyword evidence="4" id="KW-0804">Transcription</keyword>
<dbReference type="Gene3D" id="3.40.190.10">
    <property type="entry name" value="Periplasmic binding protein-like II"/>
    <property type="match status" value="2"/>
</dbReference>
<dbReference type="Proteomes" id="UP000658278">
    <property type="component" value="Unassembled WGS sequence"/>
</dbReference>
<comment type="similarity">
    <text evidence="1">Belongs to the LysR transcriptional regulatory family.</text>
</comment>
<dbReference type="AlphaFoldDB" id="A0A934RF70"/>
<feature type="domain" description="HTH lysR-type" evidence="5">
    <location>
        <begin position="4"/>
        <end position="61"/>
    </location>
</feature>
<dbReference type="Pfam" id="PF03466">
    <property type="entry name" value="LysR_substrate"/>
    <property type="match status" value="1"/>
</dbReference>
<dbReference type="PANTHER" id="PTHR30126:SF98">
    <property type="entry name" value="HTH-TYPE TRANSCRIPTIONAL ACTIVATOR BAUR"/>
    <property type="match status" value="1"/>
</dbReference>
<dbReference type="PANTHER" id="PTHR30126">
    <property type="entry name" value="HTH-TYPE TRANSCRIPTIONAL REGULATOR"/>
    <property type="match status" value="1"/>
</dbReference>
<dbReference type="InterPro" id="IPR005119">
    <property type="entry name" value="LysR_subst-bd"/>
</dbReference>
<evidence type="ECO:0000256" key="4">
    <source>
        <dbReference type="ARBA" id="ARBA00023163"/>
    </source>
</evidence>
<dbReference type="GO" id="GO:0003700">
    <property type="term" value="F:DNA-binding transcription factor activity"/>
    <property type="evidence" value="ECO:0007669"/>
    <property type="project" value="InterPro"/>
</dbReference>
<evidence type="ECO:0000256" key="2">
    <source>
        <dbReference type="ARBA" id="ARBA00023015"/>
    </source>
</evidence>
<protein>
    <submittedName>
        <fullName evidence="6">LysR family transcriptional regulator</fullName>
    </submittedName>
</protein>
<dbReference type="SUPFAM" id="SSF53850">
    <property type="entry name" value="Periplasmic binding protein-like II"/>
    <property type="match status" value="1"/>
</dbReference>
<name>A0A934RF70_9BACT</name>
<dbReference type="InterPro" id="IPR036388">
    <property type="entry name" value="WH-like_DNA-bd_sf"/>
</dbReference>
<dbReference type="EMBL" id="JAENII010000010">
    <property type="protein sequence ID" value="MBK1828069.1"/>
    <property type="molecule type" value="Genomic_DNA"/>
</dbReference>
<organism evidence="6 7">
    <name type="scientific">Haloferula rosea</name>
    <dbReference type="NCBI Taxonomy" id="490093"/>
    <lineage>
        <taxon>Bacteria</taxon>
        <taxon>Pseudomonadati</taxon>
        <taxon>Verrucomicrobiota</taxon>
        <taxon>Verrucomicrobiia</taxon>
        <taxon>Verrucomicrobiales</taxon>
        <taxon>Verrucomicrobiaceae</taxon>
        <taxon>Haloferula</taxon>
    </lineage>
</organism>
<dbReference type="FunFam" id="1.10.10.10:FF:000001">
    <property type="entry name" value="LysR family transcriptional regulator"/>
    <property type="match status" value="1"/>
</dbReference>
<dbReference type="InterPro" id="IPR000847">
    <property type="entry name" value="LysR_HTH_N"/>
</dbReference>
<keyword evidence="2" id="KW-0805">Transcription regulation</keyword>
<dbReference type="RefSeq" id="WP_200280730.1">
    <property type="nucleotide sequence ID" value="NZ_JAENII010000010.1"/>
</dbReference>
<dbReference type="PRINTS" id="PR00039">
    <property type="entry name" value="HTHLYSR"/>
</dbReference>
<keyword evidence="3" id="KW-0238">DNA-binding</keyword>
<dbReference type="GO" id="GO:0000976">
    <property type="term" value="F:transcription cis-regulatory region binding"/>
    <property type="evidence" value="ECO:0007669"/>
    <property type="project" value="TreeGrafter"/>
</dbReference>
<dbReference type="SUPFAM" id="SSF46785">
    <property type="entry name" value="Winged helix' DNA-binding domain"/>
    <property type="match status" value="1"/>
</dbReference>
<proteinExistence type="inferred from homology"/>
<evidence type="ECO:0000256" key="1">
    <source>
        <dbReference type="ARBA" id="ARBA00009437"/>
    </source>
</evidence>
<reference evidence="6" key="1">
    <citation type="submission" date="2021-01" db="EMBL/GenBank/DDBJ databases">
        <title>Modified the classification status of verrucomicrobia.</title>
        <authorList>
            <person name="Feng X."/>
        </authorList>
    </citation>
    <scope>NUCLEOTIDE SEQUENCE</scope>
    <source>
        <strain evidence="6">KCTC 22201</strain>
    </source>
</reference>
<dbReference type="PROSITE" id="PS50931">
    <property type="entry name" value="HTH_LYSR"/>
    <property type="match status" value="1"/>
</dbReference>
<sequence>MAFLNFHHLRYFRAIANDGTLTGAANRLGVSQSSISVQLRQLEESLGQALFLREKKSLVLTEAGRIALDYAESIFRAGDEMLATLSHQPSSRRRILRVGSVATLSRNFQLKALQPFIGRDDVELVLRSGSQADLLRQLRAHTLDVVLSNQAVRKDAEKPWHSHLLEEQVVALVGRKWRGRKVFRFPGDLGREPLLLPTADSAVRGAFDLVMERAGIRPVIAAEVDDMAMLRLLAREGAGLALVPPVVVTGELERGSLKIHHRFDDIRERFFAITPSRRFPNLLVDDLVNGFADVG</sequence>
<evidence type="ECO:0000259" key="5">
    <source>
        <dbReference type="PROSITE" id="PS50931"/>
    </source>
</evidence>